<evidence type="ECO:0000256" key="1">
    <source>
        <dbReference type="ARBA" id="ARBA00023015"/>
    </source>
</evidence>
<dbReference type="PROSITE" id="PS00041">
    <property type="entry name" value="HTH_ARAC_FAMILY_1"/>
    <property type="match status" value="1"/>
</dbReference>
<evidence type="ECO:0000256" key="4">
    <source>
        <dbReference type="ARBA" id="ARBA00023163"/>
    </source>
</evidence>
<evidence type="ECO:0000259" key="5">
    <source>
        <dbReference type="PROSITE" id="PS01124"/>
    </source>
</evidence>
<evidence type="ECO:0000313" key="7">
    <source>
        <dbReference type="Proteomes" id="UP001597063"/>
    </source>
</evidence>
<accession>A0ABW2XLW6</accession>
<dbReference type="InterPro" id="IPR009057">
    <property type="entry name" value="Homeodomain-like_sf"/>
</dbReference>
<dbReference type="SUPFAM" id="SSF51215">
    <property type="entry name" value="Regulatory protein AraC"/>
    <property type="match status" value="1"/>
</dbReference>
<comment type="caution">
    <text evidence="6">The sequence shown here is derived from an EMBL/GenBank/DDBJ whole genome shotgun (WGS) entry which is preliminary data.</text>
</comment>
<evidence type="ECO:0000256" key="2">
    <source>
        <dbReference type="ARBA" id="ARBA00023125"/>
    </source>
</evidence>
<feature type="domain" description="HTH araC/xylS-type" evidence="5">
    <location>
        <begin position="177"/>
        <end position="274"/>
    </location>
</feature>
<dbReference type="InterPro" id="IPR037923">
    <property type="entry name" value="HTH-like"/>
</dbReference>
<dbReference type="Pfam" id="PF02311">
    <property type="entry name" value="AraC_binding"/>
    <property type="match status" value="1"/>
</dbReference>
<dbReference type="Pfam" id="PF12833">
    <property type="entry name" value="HTH_18"/>
    <property type="match status" value="1"/>
</dbReference>
<evidence type="ECO:0000313" key="6">
    <source>
        <dbReference type="EMBL" id="MFD0685792.1"/>
    </source>
</evidence>
<keyword evidence="2" id="KW-0238">DNA-binding</keyword>
<keyword evidence="7" id="KW-1185">Reference proteome</keyword>
<proteinExistence type="predicted"/>
<dbReference type="SUPFAM" id="SSF46689">
    <property type="entry name" value="Homeodomain-like"/>
    <property type="match status" value="2"/>
</dbReference>
<gene>
    <name evidence="6" type="ORF">ACFQZM_14905</name>
</gene>
<keyword evidence="1" id="KW-0805">Transcription regulation</keyword>
<dbReference type="SMART" id="SM00342">
    <property type="entry name" value="HTH_ARAC"/>
    <property type="match status" value="1"/>
</dbReference>
<dbReference type="EMBL" id="JBHTGP010000006">
    <property type="protein sequence ID" value="MFD0685792.1"/>
    <property type="molecule type" value="Genomic_DNA"/>
</dbReference>
<dbReference type="PROSITE" id="PS01124">
    <property type="entry name" value="HTH_ARAC_FAMILY_2"/>
    <property type="match status" value="1"/>
</dbReference>
<organism evidence="6 7">
    <name type="scientific">Actinomadura fibrosa</name>
    <dbReference type="NCBI Taxonomy" id="111802"/>
    <lineage>
        <taxon>Bacteria</taxon>
        <taxon>Bacillati</taxon>
        <taxon>Actinomycetota</taxon>
        <taxon>Actinomycetes</taxon>
        <taxon>Streptosporangiales</taxon>
        <taxon>Thermomonosporaceae</taxon>
        <taxon>Actinomadura</taxon>
    </lineage>
</organism>
<protein>
    <submittedName>
        <fullName evidence="6">AraC family ligand binding domain-containing protein</fullName>
    </submittedName>
</protein>
<keyword evidence="4" id="KW-0804">Transcription</keyword>
<dbReference type="InterPro" id="IPR050204">
    <property type="entry name" value="AraC_XylS_family_regulators"/>
</dbReference>
<dbReference type="InterPro" id="IPR018062">
    <property type="entry name" value="HTH_AraC-typ_CS"/>
</dbReference>
<dbReference type="InterPro" id="IPR003313">
    <property type="entry name" value="AraC-bd"/>
</dbReference>
<dbReference type="RefSeq" id="WP_131755220.1">
    <property type="nucleotide sequence ID" value="NZ_CAACUY010000004.1"/>
</dbReference>
<dbReference type="Gene3D" id="1.10.10.60">
    <property type="entry name" value="Homeodomain-like"/>
    <property type="match status" value="2"/>
</dbReference>
<dbReference type="PANTHER" id="PTHR46796">
    <property type="entry name" value="HTH-TYPE TRANSCRIPTIONAL ACTIVATOR RHAS-RELATED"/>
    <property type="match status" value="1"/>
</dbReference>
<dbReference type="Proteomes" id="UP001597063">
    <property type="component" value="Unassembled WGS sequence"/>
</dbReference>
<name>A0ABW2XLW6_9ACTN</name>
<keyword evidence="3" id="KW-0010">Activator</keyword>
<dbReference type="PANTHER" id="PTHR46796:SF2">
    <property type="entry name" value="TRANSCRIPTIONAL REGULATORY PROTEIN"/>
    <property type="match status" value="1"/>
</dbReference>
<evidence type="ECO:0000256" key="3">
    <source>
        <dbReference type="ARBA" id="ARBA00023159"/>
    </source>
</evidence>
<dbReference type="InterPro" id="IPR018060">
    <property type="entry name" value="HTH_AraC"/>
</dbReference>
<reference evidence="7" key="1">
    <citation type="journal article" date="2019" name="Int. J. Syst. Evol. Microbiol.">
        <title>The Global Catalogue of Microorganisms (GCM) 10K type strain sequencing project: providing services to taxonomists for standard genome sequencing and annotation.</title>
        <authorList>
            <consortium name="The Broad Institute Genomics Platform"/>
            <consortium name="The Broad Institute Genome Sequencing Center for Infectious Disease"/>
            <person name="Wu L."/>
            <person name="Ma J."/>
        </authorList>
    </citation>
    <scope>NUCLEOTIDE SEQUENCE [LARGE SCALE GENOMIC DNA]</scope>
    <source>
        <strain evidence="7">JCM 9371</strain>
    </source>
</reference>
<sequence>METGGSPATGARMWRAEDLGGLELFKATLTAFDFSPHAHEEFFIALTEDGLASPTYRGDTHTVGPGDLIVLNPDEVHGGGPPAAEFWAYRALYPGPSLMDAIAAEFPRTASPEFRGGIVRDPDAAARLRRFHRLTEAASSTLERESALTEALVLLIGRHAAPPREPRATGREPGPVRLSRIFLEEHAAENIALRALAQHAGLSPFHLCRVFRASVGMSPHAYQTHLRIRRARELLRSGMPITEVAVASGFYDQAHLARHFKRIVGLPPGRYARSGR</sequence>